<evidence type="ECO:0008006" key="4">
    <source>
        <dbReference type="Google" id="ProtNLM"/>
    </source>
</evidence>
<dbReference type="Proteomes" id="UP000051952">
    <property type="component" value="Unassembled WGS sequence"/>
</dbReference>
<evidence type="ECO:0000313" key="2">
    <source>
        <dbReference type="EMBL" id="CUG81653.1"/>
    </source>
</evidence>
<dbReference type="AlphaFoldDB" id="A0A0S4J446"/>
<feature type="region of interest" description="Disordered" evidence="1">
    <location>
        <begin position="1"/>
        <end position="84"/>
    </location>
</feature>
<dbReference type="OrthoDB" id="276262at2759"/>
<sequence length="527" mass="58637">MFRVAKLWRQQKGSDVGGSSNAPESANHEGSSTTTKQTDRRKIGVSFMPVKSQQELSDEAQAAQKAHTSQEAAKEAGIDNNNGTPPVVRSILEMAHLMMLGHSCKLKACPGYQGGVFYNGKPFCIACGYRDGSKPLDMDDKANHMRLKDPMLYGTLTLPVTSMLLCQLHEDGVVDLERPLVEYYPELGDQFSRMTARSILKFETVLDSSAILRDVGASLWKPYLAWNACASMQQHVYSPINKFFAAGSTKPLTGAQQRGNFLEYIRSSASKVKPNYVPLQKGRVCHFSVALLMAVMERQLGGKSFEEVMRSKIFEPSQSNAAGYGVPQVYRDPNEMFYKPIGQALQHQGFKSPIPAGSSANSSPALFNGSLNLYAPSEEFGKLLFLSLDTIHNARSVLGKEAVNYPHYDFGLLYRPEKDEYSLSRNIFSGMDFVPTSTTFRYNAEYDVGVFALSSCGTRNGRMFSNAFSRVLQHLFLEHVSKKGINPDESSMDPTVAKSETETKFEKIADEAKYTNVFKRHDSHKRF</sequence>
<evidence type="ECO:0000313" key="3">
    <source>
        <dbReference type="Proteomes" id="UP000051952"/>
    </source>
</evidence>
<dbReference type="OMA" id="HKGKPFC"/>
<organism evidence="2 3">
    <name type="scientific">Bodo saltans</name>
    <name type="common">Flagellated protozoan</name>
    <dbReference type="NCBI Taxonomy" id="75058"/>
    <lineage>
        <taxon>Eukaryota</taxon>
        <taxon>Discoba</taxon>
        <taxon>Euglenozoa</taxon>
        <taxon>Kinetoplastea</taxon>
        <taxon>Metakinetoplastina</taxon>
        <taxon>Eubodonida</taxon>
        <taxon>Bodonidae</taxon>
        <taxon>Bodo</taxon>
    </lineage>
</organism>
<dbReference type="InterPro" id="IPR012338">
    <property type="entry name" value="Beta-lactam/transpept-like"/>
</dbReference>
<dbReference type="Gene3D" id="3.40.710.10">
    <property type="entry name" value="DD-peptidase/beta-lactamase superfamily"/>
    <property type="match status" value="1"/>
</dbReference>
<accession>A0A0S4J446</accession>
<keyword evidence="3" id="KW-1185">Reference proteome</keyword>
<evidence type="ECO:0000256" key="1">
    <source>
        <dbReference type="SAM" id="MobiDB-lite"/>
    </source>
</evidence>
<feature type="compositionally biased region" description="Polar residues" evidence="1">
    <location>
        <begin position="11"/>
        <end position="36"/>
    </location>
</feature>
<dbReference type="VEuPathDB" id="TriTrypDB:BSAL_86790"/>
<gene>
    <name evidence="2" type="ORF">BSAL_86790</name>
</gene>
<name>A0A0S4J446_BODSA</name>
<proteinExistence type="predicted"/>
<dbReference type="SUPFAM" id="SSF56601">
    <property type="entry name" value="beta-lactamase/transpeptidase-like"/>
    <property type="match status" value="1"/>
</dbReference>
<reference evidence="3" key="1">
    <citation type="submission" date="2015-09" db="EMBL/GenBank/DDBJ databases">
        <authorList>
            <consortium name="Pathogen Informatics"/>
        </authorList>
    </citation>
    <scope>NUCLEOTIDE SEQUENCE [LARGE SCALE GENOMIC DNA]</scope>
    <source>
        <strain evidence="3">Lake Konstanz</strain>
    </source>
</reference>
<dbReference type="EMBL" id="CYKH01001067">
    <property type="protein sequence ID" value="CUG81653.1"/>
    <property type="molecule type" value="Genomic_DNA"/>
</dbReference>
<protein>
    <recommendedName>
        <fullName evidence="4">Beta-lactamase-related domain-containing protein</fullName>
    </recommendedName>
</protein>